<dbReference type="EMBL" id="BJWL01000257">
    <property type="protein sequence ID" value="GFS36589.1"/>
    <property type="molecule type" value="Genomic_DNA"/>
</dbReference>
<dbReference type="Proteomes" id="UP000585474">
    <property type="component" value="Unassembled WGS sequence"/>
</dbReference>
<comment type="caution">
    <text evidence="1">The sequence shown here is derived from an EMBL/GenBank/DDBJ whole genome shotgun (WGS) entry which is preliminary data.</text>
</comment>
<proteinExistence type="predicted"/>
<protein>
    <submittedName>
        <fullName evidence="1">Uncharacterized protein</fullName>
    </submittedName>
</protein>
<dbReference type="PANTHER" id="PTHR48475:SF2">
    <property type="entry name" value="RIBONUCLEASE H"/>
    <property type="match status" value="1"/>
</dbReference>
<dbReference type="OrthoDB" id="1744372at2759"/>
<evidence type="ECO:0000313" key="2">
    <source>
        <dbReference type="Proteomes" id="UP000585474"/>
    </source>
</evidence>
<name>A0A7J0DLG3_9ERIC</name>
<dbReference type="AlphaFoldDB" id="A0A7J0DLG3"/>
<sequence length="152" mass="17634">MHPKLLGAEESNYCMMPRGRPWPPLGRIRVGLPIIRIKAYDAVHNEEVLARDLDLADERRENALIRMANYQKQLVKTHNQKVQHRQFSVGDLVLRKVIGNTKDSADEKFDPSWEGPYNIVKLAGKGAYYLEDFEGKQAPRSWNSNNLKKYYH</sequence>
<reference evidence="2" key="1">
    <citation type="submission" date="2019-07" db="EMBL/GenBank/DDBJ databases">
        <title>De Novo Assembly of kiwifruit Actinidia rufa.</title>
        <authorList>
            <person name="Sugita-Konishi S."/>
            <person name="Sato K."/>
            <person name="Mori E."/>
            <person name="Abe Y."/>
            <person name="Kisaki G."/>
            <person name="Hamano K."/>
            <person name="Suezawa K."/>
            <person name="Otani M."/>
            <person name="Fukuda T."/>
            <person name="Manabe T."/>
            <person name="Gomi K."/>
            <person name="Tabuchi M."/>
            <person name="Akimitsu K."/>
            <person name="Kataoka I."/>
        </authorList>
    </citation>
    <scope>NUCLEOTIDE SEQUENCE [LARGE SCALE GENOMIC DNA]</scope>
    <source>
        <strain evidence="2">cv. Fuchu</strain>
    </source>
</reference>
<gene>
    <name evidence="1" type="ORF">Acr_00g0046830</name>
</gene>
<evidence type="ECO:0000313" key="1">
    <source>
        <dbReference type="EMBL" id="GFS36589.1"/>
    </source>
</evidence>
<keyword evidence="2" id="KW-1185">Reference proteome</keyword>
<dbReference type="PANTHER" id="PTHR48475">
    <property type="entry name" value="RIBONUCLEASE H"/>
    <property type="match status" value="1"/>
</dbReference>
<organism evidence="1 2">
    <name type="scientific">Actinidia rufa</name>
    <dbReference type="NCBI Taxonomy" id="165716"/>
    <lineage>
        <taxon>Eukaryota</taxon>
        <taxon>Viridiplantae</taxon>
        <taxon>Streptophyta</taxon>
        <taxon>Embryophyta</taxon>
        <taxon>Tracheophyta</taxon>
        <taxon>Spermatophyta</taxon>
        <taxon>Magnoliopsida</taxon>
        <taxon>eudicotyledons</taxon>
        <taxon>Gunneridae</taxon>
        <taxon>Pentapetalae</taxon>
        <taxon>asterids</taxon>
        <taxon>Ericales</taxon>
        <taxon>Actinidiaceae</taxon>
        <taxon>Actinidia</taxon>
    </lineage>
</organism>
<accession>A0A7J0DLG3</accession>